<protein>
    <submittedName>
        <fullName evidence="1">Uncharacterized protein</fullName>
    </submittedName>
</protein>
<organism evidence="1">
    <name type="scientific">uncultured Caudovirales phage</name>
    <dbReference type="NCBI Taxonomy" id="2100421"/>
    <lineage>
        <taxon>Viruses</taxon>
        <taxon>Duplodnaviria</taxon>
        <taxon>Heunggongvirae</taxon>
        <taxon>Uroviricota</taxon>
        <taxon>Caudoviricetes</taxon>
        <taxon>Peduoviridae</taxon>
        <taxon>Maltschvirus</taxon>
        <taxon>Maltschvirus maltsch</taxon>
    </lineage>
</organism>
<gene>
    <name evidence="1" type="ORF">7S11_2</name>
</gene>
<accession>A0A2I2MUH5</accession>
<evidence type="ECO:0000313" key="1">
    <source>
        <dbReference type="EMBL" id="ASN67440.1"/>
    </source>
</evidence>
<dbReference type="EMBL" id="MF417841">
    <property type="protein sequence ID" value="ASN67440.1"/>
    <property type="molecule type" value="Genomic_DNA"/>
</dbReference>
<name>A0A2I2MUH5_9CAUD</name>
<reference evidence="1" key="1">
    <citation type="submission" date="2017-06" db="EMBL/GenBank/DDBJ databases">
        <title>Novel phages from South African skin metaviromes.</title>
        <authorList>
            <person name="van Zyl L.J."/>
            <person name="Abrahams Y."/>
            <person name="Stander E.A."/>
            <person name="Kirby B.M."/>
            <person name="Clavaud C."/>
            <person name="Farcet C."/>
            <person name="Breton L."/>
            <person name="Trindade M.I."/>
        </authorList>
    </citation>
    <scope>NUCLEOTIDE SEQUENCE</scope>
</reference>
<proteinExistence type="predicted"/>
<sequence length="57" mass="6488">MKQLRVTHADGEEVFPGESSFGIDEGILLVFADRTQNVIIKAYNRELWAFAEYEDAP</sequence>